<evidence type="ECO:0000256" key="6">
    <source>
        <dbReference type="SAM" id="Phobius"/>
    </source>
</evidence>
<keyword evidence="2" id="KW-1003">Cell membrane</keyword>
<feature type="domain" description="ABC3 transporter permease C-terminal" evidence="7">
    <location>
        <begin position="686"/>
        <end position="796"/>
    </location>
</feature>
<feature type="transmembrane region" description="Helical" evidence="6">
    <location>
        <begin position="341"/>
        <end position="368"/>
    </location>
</feature>
<reference evidence="10" key="1">
    <citation type="journal article" date="2019" name="Int. J. Syst. Evol. Microbiol.">
        <title>The Global Catalogue of Microorganisms (GCM) 10K type strain sequencing project: providing services to taxonomists for standard genome sequencing and annotation.</title>
        <authorList>
            <consortium name="The Broad Institute Genomics Platform"/>
            <consortium name="The Broad Institute Genome Sequencing Center for Infectious Disease"/>
            <person name="Wu L."/>
            <person name="Ma J."/>
        </authorList>
    </citation>
    <scope>NUCLEOTIDE SEQUENCE [LARGE SCALE GENOMIC DNA]</scope>
    <source>
        <strain evidence="10">CGMCC 4.7466</strain>
    </source>
</reference>
<dbReference type="Pfam" id="PF02687">
    <property type="entry name" value="FtsX"/>
    <property type="match status" value="2"/>
</dbReference>
<dbReference type="Pfam" id="PF12704">
    <property type="entry name" value="MacB_PCD"/>
    <property type="match status" value="2"/>
</dbReference>
<feature type="transmembrane region" description="Helical" evidence="6">
    <location>
        <begin position="739"/>
        <end position="758"/>
    </location>
</feature>
<protein>
    <submittedName>
        <fullName evidence="9">ABC transporter permease</fullName>
    </submittedName>
</protein>
<comment type="subcellular location">
    <subcellularLocation>
        <location evidence="1">Cell membrane</location>
        <topology evidence="1">Multi-pass membrane protein</topology>
    </subcellularLocation>
</comment>
<feature type="transmembrane region" description="Helical" evidence="6">
    <location>
        <begin position="683"/>
        <end position="707"/>
    </location>
</feature>
<feature type="domain" description="MacB-like periplasmic core" evidence="8">
    <location>
        <begin position="445"/>
        <end position="609"/>
    </location>
</feature>
<organism evidence="9 10">
    <name type="scientific">Negadavirga shengliensis</name>
    <dbReference type="NCBI Taxonomy" id="1389218"/>
    <lineage>
        <taxon>Bacteria</taxon>
        <taxon>Pseudomonadati</taxon>
        <taxon>Bacteroidota</taxon>
        <taxon>Cytophagia</taxon>
        <taxon>Cytophagales</taxon>
        <taxon>Cyclobacteriaceae</taxon>
        <taxon>Negadavirga</taxon>
    </lineage>
</organism>
<dbReference type="PANTHER" id="PTHR30572">
    <property type="entry name" value="MEMBRANE COMPONENT OF TRANSPORTER-RELATED"/>
    <property type="match status" value="1"/>
</dbReference>
<keyword evidence="3 6" id="KW-0812">Transmembrane</keyword>
<keyword evidence="10" id="KW-1185">Reference proteome</keyword>
<feature type="domain" description="MacB-like periplasmic core" evidence="8">
    <location>
        <begin position="20"/>
        <end position="249"/>
    </location>
</feature>
<keyword evidence="5 6" id="KW-0472">Membrane</keyword>
<dbReference type="RefSeq" id="WP_377061416.1">
    <property type="nucleotide sequence ID" value="NZ_JBHSJJ010000002.1"/>
</dbReference>
<keyword evidence="4 6" id="KW-1133">Transmembrane helix</keyword>
<feature type="transmembrane region" description="Helical" evidence="6">
    <location>
        <begin position="295"/>
        <end position="316"/>
    </location>
</feature>
<dbReference type="InterPro" id="IPR050250">
    <property type="entry name" value="Macrolide_Exporter_MacB"/>
</dbReference>
<evidence type="ECO:0000256" key="1">
    <source>
        <dbReference type="ARBA" id="ARBA00004651"/>
    </source>
</evidence>
<evidence type="ECO:0000256" key="4">
    <source>
        <dbReference type="ARBA" id="ARBA00022989"/>
    </source>
</evidence>
<evidence type="ECO:0000313" key="10">
    <source>
        <dbReference type="Proteomes" id="UP001595818"/>
    </source>
</evidence>
<feature type="transmembrane region" description="Helical" evidence="6">
    <location>
        <begin position="770"/>
        <end position="789"/>
    </location>
</feature>
<dbReference type="PROSITE" id="PS51257">
    <property type="entry name" value="PROKAR_LIPOPROTEIN"/>
    <property type="match status" value="1"/>
</dbReference>
<dbReference type="PANTHER" id="PTHR30572:SF18">
    <property type="entry name" value="ABC-TYPE MACROLIDE FAMILY EXPORT SYSTEM PERMEASE COMPONENT 2"/>
    <property type="match status" value="1"/>
</dbReference>
<name>A0ABV9SWP0_9BACT</name>
<feature type="transmembrane region" description="Helical" evidence="6">
    <location>
        <begin position="388"/>
        <end position="413"/>
    </location>
</feature>
<dbReference type="InterPro" id="IPR003838">
    <property type="entry name" value="ABC3_permease_C"/>
</dbReference>
<feature type="transmembrane region" description="Helical" evidence="6">
    <location>
        <begin position="21"/>
        <end position="42"/>
    </location>
</feature>
<dbReference type="Proteomes" id="UP001595818">
    <property type="component" value="Unassembled WGS sequence"/>
</dbReference>
<dbReference type="EMBL" id="JBHSJJ010000002">
    <property type="protein sequence ID" value="MFC4870662.1"/>
    <property type="molecule type" value="Genomic_DNA"/>
</dbReference>
<feature type="transmembrane region" description="Helical" evidence="6">
    <location>
        <begin position="434"/>
        <end position="454"/>
    </location>
</feature>
<evidence type="ECO:0000313" key="9">
    <source>
        <dbReference type="EMBL" id="MFC4870662.1"/>
    </source>
</evidence>
<evidence type="ECO:0000256" key="2">
    <source>
        <dbReference type="ARBA" id="ARBA00022475"/>
    </source>
</evidence>
<evidence type="ECO:0000259" key="7">
    <source>
        <dbReference type="Pfam" id="PF02687"/>
    </source>
</evidence>
<evidence type="ECO:0000259" key="8">
    <source>
        <dbReference type="Pfam" id="PF12704"/>
    </source>
</evidence>
<gene>
    <name evidence="9" type="ORF">ACFPFU_03120</name>
</gene>
<evidence type="ECO:0000256" key="3">
    <source>
        <dbReference type="ARBA" id="ARBA00022692"/>
    </source>
</evidence>
<proteinExistence type="predicted"/>
<feature type="domain" description="ABC3 transporter permease C-terminal" evidence="7">
    <location>
        <begin position="300"/>
        <end position="414"/>
    </location>
</feature>
<evidence type="ECO:0000256" key="5">
    <source>
        <dbReference type="ARBA" id="ARBA00023136"/>
    </source>
</evidence>
<sequence>MLRNLYKIALRNLRTNRSLTLINVLGMGVALAACMLIGLFIYDELAVDRDIPDGDRIVRIATNAGGTLSLWAGTPAPISAAVAQDFPEVQASARLMKFPELDQMLLRYESGEEVRQFYEYKGYYADSSFFDVVELPFVRGTASLALKAPSSIVLSSRIADKIFGETDPIGQSLILGLPFGNFDYTVTGVFEAESVNSHIDANFFLSMENEDFGNIIRQWTNWASNNIFYTYVKLLRGTDRDQFESKLKAYYDRRATSDMNALGIQKTVFIQPFQEIYLRSRLDFELGRTGNMTTLYVFGTVALFILLIACINFMNLTTARSERRAREVGIRKLLGAGRGPLVWQFLMESVLVALLGFGLAAILVVLAFPYFSGLIGRELMGHTHWEPWAAALALCVAAGLLAGTYPAFFLSGFQPVTVLKGRFKGRMSGFSLREVLVVTQFCISACLILMVLVIKGQIEFVRERDLGFRKDQQLVIPLRTEKAVSSYETLKNGLLQNQGIHSVTVASTYPGIESLEDMMYYADGKTVDDVVHVRHAFVGDDFIETLGFELIAGRSFTQELTAEAPLIILNESAVREFGYSVDDAVGKRVHYEWLDGKYTFEIIGIVRDFHFTSLHRHIEPFGFQRGNRGGHLIANFSPGNTSEVLDKARDVWESAGISEPFTYSFLDEDFTRNYEKEERTSRIIVSFALLALFIACMGLYGLAAFMTELKTKEIGIRKTLGASNWSIVRLLSSDMGKMVLLAVVISVPIGIYLSHSWLSNFAFRIHVGSWYFLATGLVALAVALLTVSLQSLKAALANPVESLRSE</sequence>
<comment type="caution">
    <text evidence="9">The sequence shown here is derived from an EMBL/GenBank/DDBJ whole genome shotgun (WGS) entry which is preliminary data.</text>
</comment>
<accession>A0ABV9SWP0</accession>
<dbReference type="InterPro" id="IPR025857">
    <property type="entry name" value="MacB_PCD"/>
</dbReference>